<dbReference type="Proteomes" id="UP001195769">
    <property type="component" value="Unassembled WGS sequence"/>
</dbReference>
<protein>
    <submittedName>
        <fullName evidence="2">Uncharacterized protein</fullName>
    </submittedName>
</protein>
<feature type="compositionally biased region" description="Basic and acidic residues" evidence="1">
    <location>
        <begin position="524"/>
        <end position="535"/>
    </location>
</feature>
<gene>
    <name evidence="2" type="ORF">F5891DRAFT_1186095</name>
</gene>
<feature type="compositionally biased region" description="Low complexity" evidence="1">
    <location>
        <begin position="483"/>
        <end position="498"/>
    </location>
</feature>
<sequence length="535" mass="60182">MSTLTVANTSHACHTPHRNYETTTNSTPQGTPQPMTWNPKAGNGQPNRYLVKSATPVFRPQLGIATESTTITSESKTSLPIGIRETEKNKMPKLPQASAVAMIGANPLFDRGSDDNNLRHLNHRLTSKMIKRNSETGHVMEFHSVEVREYNMLQNVLEERGRVRPRLTYDYIERLLLVDMPSTVHGVPFTKIKDSFASTLQLLPYNHKLICSDVNMNLTLEIPGRSVIPNICTSMMKAKGLANELLIPLIGECACSVTVASTLERMGRIIRAHLEAAVAILAIVQEVKANQCPQVGSIASETLSASERPMVLKQFITKEFTLGEPVKITGHDWCHLSSVEYMVWIKKDGEAQISIDDHDEEYMAHGIHFFFNVEQSVADSKVSDYIQMLFPEIRMDGIVNMLRRGLEKVKDMFINFTQWLDETMDVTWLEEARAMFSIDWDDTVSLLNGAVHSTSHARYVSWHDNIKAETEPQQIGAGKCTRDSSYTPSPSESSASDTDFGETSTISRGRPRRKQHPASQPPPRKSEFYIRKHRI</sequence>
<keyword evidence="3" id="KW-1185">Reference proteome</keyword>
<feature type="compositionally biased region" description="Polar residues" evidence="1">
    <location>
        <begin position="1"/>
        <end position="12"/>
    </location>
</feature>
<comment type="caution">
    <text evidence="2">The sequence shown here is derived from an EMBL/GenBank/DDBJ whole genome shotgun (WGS) entry which is preliminary data.</text>
</comment>
<dbReference type="AlphaFoldDB" id="A0AAD4HPP0"/>
<name>A0AAD4HPP0_9AGAM</name>
<accession>A0AAD4HPP0</accession>
<feature type="compositionally biased region" description="Polar residues" evidence="1">
    <location>
        <begin position="21"/>
        <end position="36"/>
    </location>
</feature>
<evidence type="ECO:0000313" key="2">
    <source>
        <dbReference type="EMBL" id="KAG1902954.1"/>
    </source>
</evidence>
<dbReference type="RefSeq" id="XP_041228529.1">
    <property type="nucleotide sequence ID" value="XM_041366645.1"/>
</dbReference>
<proteinExistence type="predicted"/>
<reference evidence="2" key="1">
    <citation type="journal article" date="2020" name="New Phytol.">
        <title>Comparative genomics reveals dynamic genome evolution in host specialist ectomycorrhizal fungi.</title>
        <authorList>
            <person name="Lofgren L.A."/>
            <person name="Nguyen N.H."/>
            <person name="Vilgalys R."/>
            <person name="Ruytinx J."/>
            <person name="Liao H.L."/>
            <person name="Branco S."/>
            <person name="Kuo A."/>
            <person name="LaButti K."/>
            <person name="Lipzen A."/>
            <person name="Andreopoulos W."/>
            <person name="Pangilinan J."/>
            <person name="Riley R."/>
            <person name="Hundley H."/>
            <person name="Na H."/>
            <person name="Barry K."/>
            <person name="Grigoriev I.V."/>
            <person name="Stajich J.E."/>
            <person name="Kennedy P.G."/>
        </authorList>
    </citation>
    <scope>NUCLEOTIDE SEQUENCE</scope>
    <source>
        <strain evidence="2">FC203</strain>
    </source>
</reference>
<evidence type="ECO:0000256" key="1">
    <source>
        <dbReference type="SAM" id="MobiDB-lite"/>
    </source>
</evidence>
<dbReference type="GeneID" id="64660943"/>
<feature type="region of interest" description="Disordered" evidence="1">
    <location>
        <begin position="1"/>
        <end position="47"/>
    </location>
</feature>
<dbReference type="EMBL" id="JABBWK010000015">
    <property type="protein sequence ID" value="KAG1902954.1"/>
    <property type="molecule type" value="Genomic_DNA"/>
</dbReference>
<feature type="region of interest" description="Disordered" evidence="1">
    <location>
        <begin position="470"/>
        <end position="535"/>
    </location>
</feature>
<evidence type="ECO:0000313" key="3">
    <source>
        <dbReference type="Proteomes" id="UP001195769"/>
    </source>
</evidence>
<organism evidence="2 3">
    <name type="scientific">Suillus fuscotomentosus</name>
    <dbReference type="NCBI Taxonomy" id="1912939"/>
    <lineage>
        <taxon>Eukaryota</taxon>
        <taxon>Fungi</taxon>
        <taxon>Dikarya</taxon>
        <taxon>Basidiomycota</taxon>
        <taxon>Agaricomycotina</taxon>
        <taxon>Agaricomycetes</taxon>
        <taxon>Agaricomycetidae</taxon>
        <taxon>Boletales</taxon>
        <taxon>Suillineae</taxon>
        <taxon>Suillaceae</taxon>
        <taxon>Suillus</taxon>
    </lineage>
</organism>